<protein>
    <recommendedName>
        <fullName evidence="11">DNA polymerase III subunit gamma/tau</fullName>
        <ecNumber evidence="11">2.7.7.7</ecNumber>
    </recommendedName>
</protein>
<keyword evidence="8 11" id="KW-0067">ATP-binding</keyword>
<dbReference type="Pfam" id="PF22608">
    <property type="entry name" value="DNAX_ATPase_lid"/>
    <property type="match status" value="1"/>
</dbReference>
<dbReference type="Proteomes" id="UP000190774">
    <property type="component" value="Unassembled WGS sequence"/>
</dbReference>
<evidence type="ECO:0000256" key="12">
    <source>
        <dbReference type="SAM" id="MobiDB-lite"/>
    </source>
</evidence>
<evidence type="ECO:0000313" key="15">
    <source>
        <dbReference type="Proteomes" id="UP000190774"/>
    </source>
</evidence>
<evidence type="ECO:0000256" key="4">
    <source>
        <dbReference type="ARBA" id="ARBA00022705"/>
    </source>
</evidence>
<dbReference type="Pfam" id="PF12169">
    <property type="entry name" value="DNA_pol3_gamma3"/>
    <property type="match status" value="1"/>
</dbReference>
<evidence type="ECO:0000313" key="14">
    <source>
        <dbReference type="EMBL" id="SKB03716.1"/>
    </source>
</evidence>
<dbReference type="GO" id="GO:0046872">
    <property type="term" value="F:metal ion binding"/>
    <property type="evidence" value="ECO:0007669"/>
    <property type="project" value="UniProtKB-KW"/>
</dbReference>
<reference evidence="15" key="1">
    <citation type="submission" date="2017-02" db="EMBL/GenBank/DDBJ databases">
        <authorList>
            <person name="Varghese N."/>
            <person name="Submissions S."/>
        </authorList>
    </citation>
    <scope>NUCLEOTIDE SEQUENCE [LARGE SCALE GENOMIC DNA]</scope>
    <source>
        <strain evidence="15">ATCC 700200</strain>
    </source>
</reference>
<dbReference type="SUPFAM" id="SSF48019">
    <property type="entry name" value="post-AAA+ oligomerization domain-like"/>
    <property type="match status" value="1"/>
</dbReference>
<dbReference type="GO" id="GO:0003677">
    <property type="term" value="F:DNA binding"/>
    <property type="evidence" value="ECO:0007669"/>
    <property type="project" value="InterPro"/>
</dbReference>
<comment type="subunit">
    <text evidence="11">DNA polymerase III contains a core (composed of alpha, epsilon and theta chains) that associates with a tau subunit. This core dimerizes to form the POLIII' complex. PolIII' associates with the gamma complex (composed of gamma, delta, delta', psi and chi chains) and with the beta chain to form the complete DNA polymerase III complex.</text>
</comment>
<evidence type="ECO:0000256" key="10">
    <source>
        <dbReference type="ARBA" id="ARBA00049244"/>
    </source>
</evidence>
<dbReference type="GO" id="GO:0003887">
    <property type="term" value="F:DNA-directed DNA polymerase activity"/>
    <property type="evidence" value="ECO:0007669"/>
    <property type="project" value="UniProtKB-KW"/>
</dbReference>
<keyword evidence="7" id="KW-0862">Zinc</keyword>
<keyword evidence="2 11" id="KW-0808">Transferase</keyword>
<feature type="compositionally biased region" description="Low complexity" evidence="12">
    <location>
        <begin position="509"/>
        <end position="523"/>
    </location>
</feature>
<comment type="similarity">
    <text evidence="1 11">Belongs to the DnaX/STICHEL family.</text>
</comment>
<dbReference type="PANTHER" id="PTHR11669:SF0">
    <property type="entry name" value="PROTEIN STICHEL-LIKE 2"/>
    <property type="match status" value="1"/>
</dbReference>
<dbReference type="GO" id="GO:0005524">
    <property type="term" value="F:ATP binding"/>
    <property type="evidence" value="ECO:0007669"/>
    <property type="project" value="UniProtKB-KW"/>
</dbReference>
<gene>
    <name evidence="11" type="primary">dnaX</name>
    <name evidence="14" type="ORF">SAMN02745166_03887</name>
</gene>
<evidence type="ECO:0000256" key="8">
    <source>
        <dbReference type="ARBA" id="ARBA00022840"/>
    </source>
</evidence>
<dbReference type="OrthoDB" id="9810148at2"/>
<evidence type="ECO:0000256" key="5">
    <source>
        <dbReference type="ARBA" id="ARBA00022723"/>
    </source>
</evidence>
<dbReference type="GO" id="GO:0006261">
    <property type="term" value="P:DNA-templated DNA replication"/>
    <property type="evidence" value="ECO:0007669"/>
    <property type="project" value="TreeGrafter"/>
</dbReference>
<dbReference type="GO" id="GO:0009360">
    <property type="term" value="C:DNA polymerase III complex"/>
    <property type="evidence" value="ECO:0007669"/>
    <property type="project" value="InterPro"/>
</dbReference>
<dbReference type="EMBL" id="FUYE01000015">
    <property type="protein sequence ID" value="SKB03716.1"/>
    <property type="molecule type" value="Genomic_DNA"/>
</dbReference>
<evidence type="ECO:0000256" key="2">
    <source>
        <dbReference type="ARBA" id="ARBA00022679"/>
    </source>
</evidence>
<dbReference type="InterPro" id="IPR045085">
    <property type="entry name" value="HLD_clamp_pol_III_gamma_tau"/>
</dbReference>
<sequence length="699" mass="75908">MSYQVFARKYRPKTFADVLGQEHVVRTLRNAIAQNRLAHAYLFVGPRGTGKTSTARIFAKALNCPDGPNVDFDPEDEICREIAEGRSLDVLEIDGASNNGVDQVRDLRESVKYAPSRCRYKIYYIDEVHMLSTAAFNALLKTLEEPPEHVKFIFATTEANKILPTIISRCQRFDLRRIPNTIIAKHLLHIASQENVDLDEKAAFAIAKGADGGMRDAQSMLDQLVAFCGNQIRENDVLEIFGFTAAQAVSQLVQHILESDTVGALRLVHETSEAGKDLGRMLADLIQYFRTLLVSQADTDAAAEDLEPEIADRVNEQSQMATTEQLLRIVDGLAEVDARMRWATNKRLHFELGVIQAVQHYNEVSISDIIQALDGGAEALPRPTARPQPAPVIARRASAPALEPRVTAPISAPSPAAVAPVREPSPPASSGVPEARSSVPAEPQRASSPSPKTEAPIESESEPEPEPESSLDDEPSLLQDEPQPYENQDEQPWFDDDAPTSASPPAPLTPVSAPVSAPEAAPPSFTNEEFRLELLNLVRAKRPLATAWLEPTTVLSMDRGIIKLGFPTSESHAKESLDRDNQRTFLEGLAQEILGKSMKFQMLVDPSLKPPPAAELFAFDLPAATSAPALSAPPKPATAPLPVAQEVAELAPAPVPAAVPQAESSASPIDVTAEFQNDPLIKSAIEKFKLKLAASTPQS</sequence>
<dbReference type="Gene3D" id="3.40.50.300">
    <property type="entry name" value="P-loop containing nucleotide triphosphate hydrolases"/>
    <property type="match status" value="1"/>
</dbReference>
<dbReference type="EC" id="2.7.7.7" evidence="11"/>
<keyword evidence="5" id="KW-0479">Metal-binding</keyword>
<dbReference type="InterPro" id="IPR003593">
    <property type="entry name" value="AAA+_ATPase"/>
</dbReference>
<evidence type="ECO:0000256" key="11">
    <source>
        <dbReference type="RuleBase" id="RU364063"/>
    </source>
</evidence>
<comment type="catalytic activity">
    <reaction evidence="10 11">
        <text>DNA(n) + a 2'-deoxyribonucleoside 5'-triphosphate = DNA(n+1) + diphosphate</text>
        <dbReference type="Rhea" id="RHEA:22508"/>
        <dbReference type="Rhea" id="RHEA-COMP:17339"/>
        <dbReference type="Rhea" id="RHEA-COMP:17340"/>
        <dbReference type="ChEBI" id="CHEBI:33019"/>
        <dbReference type="ChEBI" id="CHEBI:61560"/>
        <dbReference type="ChEBI" id="CHEBI:173112"/>
        <dbReference type="EC" id="2.7.7.7"/>
    </reaction>
</comment>
<keyword evidence="4 11" id="KW-0235">DNA replication</keyword>
<dbReference type="RefSeq" id="WP_078815101.1">
    <property type="nucleotide sequence ID" value="NZ_FUYE01000015.1"/>
</dbReference>
<evidence type="ECO:0000256" key="6">
    <source>
        <dbReference type="ARBA" id="ARBA00022741"/>
    </source>
</evidence>
<dbReference type="CDD" id="cd00009">
    <property type="entry name" value="AAA"/>
    <property type="match status" value="1"/>
</dbReference>
<dbReference type="SMART" id="SM00382">
    <property type="entry name" value="AAA"/>
    <property type="match status" value="1"/>
</dbReference>
<keyword evidence="9 11" id="KW-0239">DNA-directed DNA polymerase</keyword>
<feature type="compositionally biased region" description="Low complexity" evidence="12">
    <location>
        <begin position="408"/>
        <end position="422"/>
    </location>
</feature>
<dbReference type="AlphaFoldDB" id="A0A1T4YPQ9"/>
<dbReference type="NCBIfam" id="NF004046">
    <property type="entry name" value="PRK05563.1"/>
    <property type="match status" value="1"/>
</dbReference>
<feature type="compositionally biased region" description="Acidic residues" evidence="12">
    <location>
        <begin position="457"/>
        <end position="475"/>
    </location>
</feature>
<feature type="compositionally biased region" description="Acidic residues" evidence="12">
    <location>
        <begin position="487"/>
        <end position="498"/>
    </location>
</feature>
<dbReference type="CDD" id="cd18137">
    <property type="entry name" value="HLD_clamp_pol_III_gamma_tau"/>
    <property type="match status" value="1"/>
</dbReference>
<evidence type="ECO:0000256" key="7">
    <source>
        <dbReference type="ARBA" id="ARBA00022833"/>
    </source>
</evidence>
<evidence type="ECO:0000259" key="13">
    <source>
        <dbReference type="SMART" id="SM00382"/>
    </source>
</evidence>
<keyword evidence="3 11" id="KW-0548">Nucleotidyltransferase</keyword>
<feature type="region of interest" description="Disordered" evidence="12">
    <location>
        <begin position="404"/>
        <end position="523"/>
    </location>
</feature>
<dbReference type="InterPro" id="IPR050238">
    <property type="entry name" value="DNA_Rep/Repair_Clamp_Loader"/>
</dbReference>
<dbReference type="FunFam" id="1.10.8.60:FF:000013">
    <property type="entry name" value="DNA polymerase III subunit gamma/tau"/>
    <property type="match status" value="1"/>
</dbReference>
<accession>A0A1T4YPQ9</accession>
<dbReference type="NCBIfam" id="TIGR02397">
    <property type="entry name" value="dnaX_nterm"/>
    <property type="match status" value="1"/>
</dbReference>
<evidence type="ECO:0000256" key="3">
    <source>
        <dbReference type="ARBA" id="ARBA00022695"/>
    </source>
</evidence>
<keyword evidence="15" id="KW-1185">Reference proteome</keyword>
<dbReference type="Gene3D" id="1.10.8.60">
    <property type="match status" value="1"/>
</dbReference>
<dbReference type="FunFam" id="3.40.50.300:FF:000014">
    <property type="entry name" value="DNA polymerase III subunit gamma/tau"/>
    <property type="match status" value="1"/>
</dbReference>
<dbReference type="InterPro" id="IPR022754">
    <property type="entry name" value="DNA_pol_III_gamma-3"/>
</dbReference>
<dbReference type="InterPro" id="IPR008921">
    <property type="entry name" value="DNA_pol3_clamp-load_cplx_C"/>
</dbReference>
<organism evidence="14 15">
    <name type="scientific">Prosthecobacter debontii</name>
    <dbReference type="NCBI Taxonomy" id="48467"/>
    <lineage>
        <taxon>Bacteria</taxon>
        <taxon>Pseudomonadati</taxon>
        <taxon>Verrucomicrobiota</taxon>
        <taxon>Verrucomicrobiia</taxon>
        <taxon>Verrucomicrobiales</taxon>
        <taxon>Verrucomicrobiaceae</taxon>
        <taxon>Prosthecobacter</taxon>
    </lineage>
</organism>
<dbReference type="InterPro" id="IPR027417">
    <property type="entry name" value="P-loop_NTPase"/>
</dbReference>
<feature type="domain" description="AAA+ ATPase" evidence="13">
    <location>
        <begin position="37"/>
        <end position="179"/>
    </location>
</feature>
<keyword evidence="6 11" id="KW-0547">Nucleotide-binding</keyword>
<dbReference type="STRING" id="48467.SAMN02745166_03887"/>
<proteinExistence type="inferred from homology"/>
<dbReference type="Gene3D" id="1.20.272.10">
    <property type="match status" value="1"/>
</dbReference>
<comment type="function">
    <text evidence="11">DNA polymerase III is a complex, multichain enzyme responsible for most of the replicative synthesis in bacteria. This DNA polymerase also exhibits 3' to 5' exonuclease activity.</text>
</comment>
<dbReference type="SUPFAM" id="SSF52540">
    <property type="entry name" value="P-loop containing nucleoside triphosphate hydrolases"/>
    <property type="match status" value="1"/>
</dbReference>
<dbReference type="PANTHER" id="PTHR11669">
    <property type="entry name" value="REPLICATION FACTOR C / DNA POLYMERASE III GAMMA-TAU SUBUNIT"/>
    <property type="match status" value="1"/>
</dbReference>
<evidence type="ECO:0000256" key="1">
    <source>
        <dbReference type="ARBA" id="ARBA00006360"/>
    </source>
</evidence>
<dbReference type="Pfam" id="PF13177">
    <property type="entry name" value="DNA_pol3_delta2"/>
    <property type="match status" value="1"/>
</dbReference>
<evidence type="ECO:0000256" key="9">
    <source>
        <dbReference type="ARBA" id="ARBA00022932"/>
    </source>
</evidence>
<name>A0A1T4YPQ9_9BACT</name>
<dbReference type="InterPro" id="IPR012763">
    <property type="entry name" value="DNA_pol_III_sug/sutau_N"/>
</dbReference>